<protein>
    <recommendedName>
        <fullName evidence="4">Maf-like protein</fullName>
    </recommendedName>
</protein>
<accession>A0A7S3D0Y3</accession>
<dbReference type="PANTHER" id="PTHR43213">
    <property type="entry name" value="BIFUNCTIONAL DTTP/UTP PYROPHOSPHATASE/METHYLTRANSFERASE PROTEIN-RELATED"/>
    <property type="match status" value="1"/>
</dbReference>
<organism evidence="3">
    <name type="scientific">Palpitomonas bilix</name>
    <dbReference type="NCBI Taxonomy" id="652834"/>
    <lineage>
        <taxon>Eukaryota</taxon>
        <taxon>Eukaryota incertae sedis</taxon>
    </lineage>
</organism>
<dbReference type="AlphaFoldDB" id="A0A7S3D0Y3"/>
<name>A0A7S3D0Y3_9EUKA</name>
<dbReference type="GO" id="GO:0047429">
    <property type="term" value="F:nucleoside triphosphate diphosphatase activity"/>
    <property type="evidence" value="ECO:0007669"/>
    <property type="project" value="InterPro"/>
</dbReference>
<comment type="cofactor">
    <cofactor evidence="1">
        <name>a divalent metal cation</name>
        <dbReference type="ChEBI" id="CHEBI:60240"/>
    </cofactor>
</comment>
<gene>
    <name evidence="3" type="ORF">PBIL07802_LOCUS5130</name>
</gene>
<dbReference type="SUPFAM" id="SSF52972">
    <property type="entry name" value="ITPase-like"/>
    <property type="match status" value="1"/>
</dbReference>
<dbReference type="Gene3D" id="3.90.950.10">
    <property type="match status" value="1"/>
</dbReference>
<reference evidence="3" key="1">
    <citation type="submission" date="2021-01" db="EMBL/GenBank/DDBJ databases">
        <authorList>
            <person name="Corre E."/>
            <person name="Pelletier E."/>
            <person name="Niang G."/>
            <person name="Scheremetjew M."/>
            <person name="Finn R."/>
            <person name="Kale V."/>
            <person name="Holt S."/>
            <person name="Cochrane G."/>
            <person name="Meng A."/>
            <person name="Brown T."/>
            <person name="Cohen L."/>
        </authorList>
    </citation>
    <scope>NUCLEOTIDE SEQUENCE</scope>
    <source>
        <strain evidence="3">NIES-2562</strain>
    </source>
</reference>
<dbReference type="PANTHER" id="PTHR43213:SF5">
    <property type="entry name" value="BIFUNCTIONAL DTTP_UTP PYROPHOSPHATASE_METHYLTRANSFERASE PROTEIN-RELATED"/>
    <property type="match status" value="1"/>
</dbReference>
<evidence type="ECO:0008006" key="4">
    <source>
        <dbReference type="Google" id="ProtNLM"/>
    </source>
</evidence>
<evidence type="ECO:0000256" key="2">
    <source>
        <dbReference type="ARBA" id="ARBA00022801"/>
    </source>
</evidence>
<sequence>MINVEEAARSLSEEGFNFRSMKGVHAFHEKTDVTFGHLDDLTIEAYVATGEPMDKAGGYGIQGIAGSFVRRINGCYYNVVGFPLFRFCSELLKIEGSGRLTKAT</sequence>
<dbReference type="Pfam" id="PF02545">
    <property type="entry name" value="Maf"/>
    <property type="match status" value="1"/>
</dbReference>
<proteinExistence type="predicted"/>
<dbReference type="InterPro" id="IPR029001">
    <property type="entry name" value="ITPase-like_fam"/>
</dbReference>
<dbReference type="InterPro" id="IPR003697">
    <property type="entry name" value="Maf-like"/>
</dbReference>
<evidence type="ECO:0000256" key="1">
    <source>
        <dbReference type="ARBA" id="ARBA00001968"/>
    </source>
</evidence>
<dbReference type="EMBL" id="HBIB01008266">
    <property type="protein sequence ID" value="CAE0242965.1"/>
    <property type="molecule type" value="Transcribed_RNA"/>
</dbReference>
<evidence type="ECO:0000313" key="3">
    <source>
        <dbReference type="EMBL" id="CAE0242965.1"/>
    </source>
</evidence>
<keyword evidence="2" id="KW-0378">Hydrolase</keyword>